<name>A0A2P6TSF1_CHLSO</name>
<dbReference type="EMBL" id="LHPG02000007">
    <property type="protein sequence ID" value="PRW56989.1"/>
    <property type="molecule type" value="Genomic_DNA"/>
</dbReference>
<gene>
    <name evidence="1" type="ORF">C2E21_4185</name>
</gene>
<sequence length="102" mass="10411">MVASRIASGDTAGAADQLFRVFQNEWGGGTTIATVEELNHLVVSAGCAPLVRDALAETYRRAVARGVQVSIPSALRAGQSDIAPLAECLVDAIAASEKSAAG</sequence>
<evidence type="ECO:0000313" key="1">
    <source>
        <dbReference type="EMBL" id="PRW56989.1"/>
    </source>
</evidence>
<protein>
    <submittedName>
        <fullName evidence="1">Septation ring formation regulator</fullName>
    </submittedName>
</protein>
<comment type="caution">
    <text evidence="1">The sequence shown here is derived from an EMBL/GenBank/DDBJ whole genome shotgun (WGS) entry which is preliminary data.</text>
</comment>
<dbReference type="Proteomes" id="UP000239899">
    <property type="component" value="Unassembled WGS sequence"/>
</dbReference>
<proteinExistence type="predicted"/>
<evidence type="ECO:0000313" key="2">
    <source>
        <dbReference type="Proteomes" id="UP000239899"/>
    </source>
</evidence>
<accession>A0A2P6TSF1</accession>
<keyword evidence="2" id="KW-1185">Reference proteome</keyword>
<reference evidence="1 2" key="1">
    <citation type="journal article" date="2018" name="Plant J.">
        <title>Genome sequences of Chlorella sorokiniana UTEX 1602 and Micractinium conductrix SAG 241.80: implications to maltose excretion by a green alga.</title>
        <authorList>
            <person name="Arriola M.B."/>
            <person name="Velmurugan N."/>
            <person name="Zhang Y."/>
            <person name="Plunkett M.H."/>
            <person name="Hondzo H."/>
            <person name="Barney B.M."/>
        </authorList>
    </citation>
    <scope>NUCLEOTIDE SEQUENCE [LARGE SCALE GENOMIC DNA]</scope>
    <source>
        <strain evidence="2">UTEX 1602</strain>
    </source>
</reference>
<organism evidence="1 2">
    <name type="scientific">Chlorella sorokiniana</name>
    <name type="common">Freshwater green alga</name>
    <dbReference type="NCBI Taxonomy" id="3076"/>
    <lineage>
        <taxon>Eukaryota</taxon>
        <taxon>Viridiplantae</taxon>
        <taxon>Chlorophyta</taxon>
        <taxon>core chlorophytes</taxon>
        <taxon>Trebouxiophyceae</taxon>
        <taxon>Chlorellales</taxon>
        <taxon>Chlorellaceae</taxon>
        <taxon>Chlorella clade</taxon>
        <taxon>Chlorella</taxon>
    </lineage>
</organism>
<dbReference type="AlphaFoldDB" id="A0A2P6TSF1"/>